<proteinExistence type="predicted"/>
<dbReference type="EMBL" id="BKCJ011181623">
    <property type="protein sequence ID" value="GFC99926.1"/>
    <property type="molecule type" value="Genomic_DNA"/>
</dbReference>
<comment type="caution">
    <text evidence="1">The sequence shown here is derived from an EMBL/GenBank/DDBJ whole genome shotgun (WGS) entry which is preliminary data.</text>
</comment>
<sequence>VVEGQAFGLGRDKLYGALGRIIVRIPGFHFDDVGAGREAAVVVANLTVGEIIDGGRVRVVHYHQLGGVVVEGGRKLVAHAGVGSIDARKRLQRVEAQLHRHHFAAVDGVDYHALLGVGEAGGGVGEQGVVAVVEVTAWPGDYFSLA</sequence>
<organism evidence="1">
    <name type="scientific">Tanacetum cinerariifolium</name>
    <name type="common">Dalmatian daisy</name>
    <name type="synonym">Chrysanthemum cinerariifolium</name>
    <dbReference type="NCBI Taxonomy" id="118510"/>
    <lineage>
        <taxon>Eukaryota</taxon>
        <taxon>Viridiplantae</taxon>
        <taxon>Streptophyta</taxon>
        <taxon>Embryophyta</taxon>
        <taxon>Tracheophyta</taxon>
        <taxon>Spermatophyta</taxon>
        <taxon>Magnoliopsida</taxon>
        <taxon>eudicotyledons</taxon>
        <taxon>Gunneridae</taxon>
        <taxon>Pentapetalae</taxon>
        <taxon>asterids</taxon>
        <taxon>campanulids</taxon>
        <taxon>Asterales</taxon>
        <taxon>Asteraceae</taxon>
        <taxon>Asteroideae</taxon>
        <taxon>Anthemideae</taxon>
        <taxon>Anthemidinae</taxon>
        <taxon>Tanacetum</taxon>
    </lineage>
</organism>
<evidence type="ECO:0000313" key="1">
    <source>
        <dbReference type="EMBL" id="GFC99926.1"/>
    </source>
</evidence>
<feature type="non-terminal residue" evidence="1">
    <location>
        <position position="146"/>
    </location>
</feature>
<reference evidence="1" key="1">
    <citation type="journal article" date="2019" name="Sci. Rep.">
        <title>Draft genome of Tanacetum cinerariifolium, the natural source of mosquito coil.</title>
        <authorList>
            <person name="Yamashiro T."/>
            <person name="Shiraishi A."/>
            <person name="Satake H."/>
            <person name="Nakayama K."/>
        </authorList>
    </citation>
    <scope>NUCLEOTIDE SEQUENCE</scope>
</reference>
<gene>
    <name evidence="1" type="ORF">Tci_871896</name>
</gene>
<name>A0A699SQ14_TANCI</name>
<protein>
    <submittedName>
        <fullName evidence="1">Uncharacterized protein</fullName>
    </submittedName>
</protein>
<dbReference type="AlphaFoldDB" id="A0A699SQ14"/>
<feature type="non-terminal residue" evidence="1">
    <location>
        <position position="1"/>
    </location>
</feature>
<accession>A0A699SQ14</accession>